<dbReference type="Gene3D" id="3.30.1520.10">
    <property type="entry name" value="Phox-like domain"/>
    <property type="match status" value="1"/>
</dbReference>
<dbReference type="CDD" id="cd06893">
    <property type="entry name" value="PX_SNX19"/>
    <property type="match status" value="1"/>
</dbReference>
<dbReference type="InterPro" id="IPR013937">
    <property type="entry name" value="Sorting_nexin_C"/>
</dbReference>
<dbReference type="GO" id="GO:0035091">
    <property type="term" value="F:phosphatidylinositol binding"/>
    <property type="evidence" value="ECO:0007669"/>
    <property type="project" value="InterPro"/>
</dbReference>
<dbReference type="PROSITE" id="PS51207">
    <property type="entry name" value="PXA"/>
    <property type="match status" value="1"/>
</dbReference>
<evidence type="ECO:0000313" key="7">
    <source>
        <dbReference type="Proteomes" id="UP000465112"/>
    </source>
</evidence>
<accession>A0A6A5FJV7</accession>
<dbReference type="InterPro" id="IPR037909">
    <property type="entry name" value="SNX19_PX"/>
</dbReference>
<dbReference type="PANTHER" id="PTHR22775">
    <property type="entry name" value="SORTING NEXIN"/>
    <property type="match status" value="1"/>
</dbReference>
<comment type="caution">
    <text evidence="6">The sequence shown here is derived from an EMBL/GenBank/DDBJ whole genome shotgun (WGS) entry which is preliminary data.</text>
</comment>
<keyword evidence="7" id="KW-1185">Reference proteome</keyword>
<evidence type="ECO:0000256" key="3">
    <source>
        <dbReference type="SAM" id="Phobius"/>
    </source>
</evidence>
<dbReference type="SUPFAM" id="SSF64268">
    <property type="entry name" value="PX domain"/>
    <property type="match status" value="1"/>
</dbReference>
<dbReference type="Proteomes" id="UP000465112">
    <property type="component" value="Chromosome 2"/>
</dbReference>
<dbReference type="InterPro" id="IPR036871">
    <property type="entry name" value="PX_dom_sf"/>
</dbReference>
<gene>
    <name evidence="6" type="ORF">PFLUV_G00018120</name>
</gene>
<feature type="compositionally biased region" description="Polar residues" evidence="2">
    <location>
        <begin position="1"/>
        <end position="15"/>
    </location>
</feature>
<keyword evidence="3" id="KW-1133">Transmembrane helix</keyword>
<dbReference type="InterPro" id="IPR003114">
    <property type="entry name" value="Phox_assoc"/>
</dbReference>
<reference evidence="6 7" key="1">
    <citation type="submission" date="2019-06" db="EMBL/GenBank/DDBJ databases">
        <title>A chromosome-scale genome assembly of the European perch, Perca fluviatilis.</title>
        <authorList>
            <person name="Roques C."/>
            <person name="Zahm M."/>
            <person name="Cabau C."/>
            <person name="Klopp C."/>
            <person name="Bouchez O."/>
            <person name="Donnadieu C."/>
            <person name="Kuhl H."/>
            <person name="Gislard M."/>
            <person name="Guendouz S."/>
            <person name="Journot L."/>
            <person name="Haffray P."/>
            <person name="Bestin A."/>
            <person name="Morvezen R."/>
            <person name="Feron R."/>
            <person name="Wen M."/>
            <person name="Jouanno E."/>
            <person name="Herpin A."/>
            <person name="Schartl M."/>
            <person name="Postlethwait J."/>
            <person name="Schaerlinger B."/>
            <person name="Chardard D."/>
            <person name="Lecocq T."/>
            <person name="Poncet C."/>
            <person name="Jaffrelo L."/>
            <person name="Lampietro C."/>
            <person name="Guiguen Y."/>
        </authorList>
    </citation>
    <scope>NUCLEOTIDE SEQUENCE [LARGE SCALE GENOMIC DNA]</scope>
    <source>
        <tissue evidence="6">Blood</tissue>
    </source>
</reference>
<name>A0A6A5FJV7_PERFL</name>
<evidence type="ECO:0000256" key="1">
    <source>
        <dbReference type="ARBA" id="ARBA00010883"/>
    </source>
</evidence>
<evidence type="ECO:0000313" key="6">
    <source>
        <dbReference type="EMBL" id="KAF1393638.1"/>
    </source>
</evidence>
<dbReference type="Pfam" id="PF00787">
    <property type="entry name" value="PX"/>
    <property type="match status" value="1"/>
</dbReference>
<evidence type="ECO:0008006" key="8">
    <source>
        <dbReference type="Google" id="ProtNLM"/>
    </source>
</evidence>
<feature type="region of interest" description="Disordered" evidence="2">
    <location>
        <begin position="1"/>
        <end position="25"/>
    </location>
</feature>
<feature type="domain" description="PX" evidence="4">
    <location>
        <begin position="579"/>
        <end position="729"/>
    </location>
</feature>
<dbReference type="PANTHER" id="PTHR22775:SF50">
    <property type="entry name" value="SORTING NEXIN 19B"/>
    <property type="match status" value="1"/>
</dbReference>
<dbReference type="SMART" id="SM00312">
    <property type="entry name" value="PX"/>
    <property type="match status" value="1"/>
</dbReference>
<feature type="region of interest" description="Disordered" evidence="2">
    <location>
        <begin position="321"/>
        <end position="342"/>
    </location>
</feature>
<evidence type="ECO:0000256" key="2">
    <source>
        <dbReference type="SAM" id="MobiDB-lite"/>
    </source>
</evidence>
<keyword evidence="3" id="KW-0472">Membrane</keyword>
<dbReference type="AlphaFoldDB" id="A0A6A5FJV7"/>
<dbReference type="EMBL" id="VHII01000002">
    <property type="protein sequence ID" value="KAF1393638.1"/>
    <property type="molecule type" value="Genomic_DNA"/>
</dbReference>
<keyword evidence="3" id="KW-0812">Transmembrane</keyword>
<feature type="domain" description="PXA" evidence="5">
    <location>
        <begin position="131"/>
        <end position="314"/>
    </location>
</feature>
<dbReference type="InterPro" id="IPR001683">
    <property type="entry name" value="PX_dom"/>
</dbReference>
<dbReference type="Pfam" id="PF08628">
    <property type="entry name" value="Nexin_C"/>
    <property type="match status" value="1"/>
</dbReference>
<dbReference type="PROSITE" id="PS50195">
    <property type="entry name" value="PX"/>
    <property type="match status" value="1"/>
</dbReference>
<dbReference type="Pfam" id="PF02194">
    <property type="entry name" value="PXA"/>
    <property type="match status" value="1"/>
</dbReference>
<sequence length="1045" mass="116509">MRVSGNKQTRQSSVVTERPPSPCHDSSCRCDVALACMISTSLPEGVKPDSKPHSAMAEVLGQRSLLGFGVVLAWLLLFHLLVNIWLLCVFTSLLVVLGGWLGSQAVLESNSVVHLERFITLQQVPPSVEDEDHLDQEIYNTVKKIIRDFVTSWYSTVSSESGFETEVQDAMISMAMGLKIRARQLNRKELTQRILNLFGCHLQDYIRAKELVTEQQTPRTAKWSSESEQLWKAYSRVTTPHLAMTSDTVEVNYTRAVVDLLLHVLVPSPHLESRTGRFVVGELITCNVMLPLIAKLSDPDWLNILMIEIFAKSNKPKEPITAEPLALSPPLMPPPPPAESELASLQETTHVAQKNNEVPPLRAVTKMVLDTETATPELATYDVIDSEEVDCPQNNTEEEEPTRSFLRHFMRESKTNPFYQESDSDLDSPLGDYKQSSIDSLVMIGQGEGLYDKRKECATSVDSSNNGVDLEDVFPSPVDGSCPKVLVNSEPVGPNGCDLTSVRTAEGTPSNISFQDLEREGSSPLVNPARELLLGVDQTGLGNPNELIVGSPLQGSSPIASFSFEPLSSPDGPVIIQNLRISGTITAKEHRGTGSHPYTLYTIKYETAMGCENPESIQPGSEDAEVVPSGCENPSAIQPVAYHMVNRRYSEFLNLQTRLEEKTELRKLIKGVKGPKKIFPDMPFGNMDSDRIEARKGLLETFLKQLCSIPEIANSEEMQEFLALNTDARIAFVKKPFIVSRIDKIVVNAIVDTLKTAFPRSEPPSPTEDNEAEIDGGKIGADKKSKSRLKFSSKNIPFMNGSDIRPKVLFSWEQTNTVFNGMSLGDLQAFITKQEKVAIRVESEREDSPVIREFGGYLDDSLRGKHSQEPASEMALAEVALNILCLLMKEQWSWLCTENIQRTVRLLFGTLINRWLDVSVANLTCPAYWVVYLQVIQESVWPGGALPTAPQLERSQQQKDSTRQQALHCLMRLLPDLISDMLGSEKYKLSWQTALDSLQDPNINRHLVYCIFDLLLEFLVPEIPEEDFQRSLLRTLSKNPEKQLA</sequence>
<evidence type="ECO:0000259" key="5">
    <source>
        <dbReference type="PROSITE" id="PS51207"/>
    </source>
</evidence>
<organism evidence="6 7">
    <name type="scientific">Perca fluviatilis</name>
    <name type="common">European perch</name>
    <dbReference type="NCBI Taxonomy" id="8168"/>
    <lineage>
        <taxon>Eukaryota</taxon>
        <taxon>Metazoa</taxon>
        <taxon>Chordata</taxon>
        <taxon>Craniata</taxon>
        <taxon>Vertebrata</taxon>
        <taxon>Euteleostomi</taxon>
        <taxon>Actinopterygii</taxon>
        <taxon>Neopterygii</taxon>
        <taxon>Teleostei</taxon>
        <taxon>Neoteleostei</taxon>
        <taxon>Acanthomorphata</taxon>
        <taxon>Eupercaria</taxon>
        <taxon>Perciformes</taxon>
        <taxon>Percoidei</taxon>
        <taxon>Percidae</taxon>
        <taxon>Percinae</taxon>
        <taxon>Perca</taxon>
    </lineage>
</organism>
<proteinExistence type="inferred from homology"/>
<protein>
    <recommendedName>
        <fullName evidence="8">Sorting nexin-19</fullName>
    </recommendedName>
</protein>
<comment type="similarity">
    <text evidence="1">Belongs to the sorting nexin family.</text>
</comment>
<feature type="region of interest" description="Disordered" evidence="2">
    <location>
        <begin position="758"/>
        <end position="786"/>
    </location>
</feature>
<dbReference type="SMART" id="SM00313">
    <property type="entry name" value="PXA"/>
    <property type="match status" value="1"/>
</dbReference>
<evidence type="ECO:0000259" key="4">
    <source>
        <dbReference type="PROSITE" id="PS50195"/>
    </source>
</evidence>
<feature type="transmembrane region" description="Helical" evidence="3">
    <location>
        <begin position="71"/>
        <end position="101"/>
    </location>
</feature>